<comment type="caution">
    <text evidence="2">The sequence shown here is derived from an EMBL/GenBank/DDBJ whole genome shotgun (WGS) entry which is preliminary data.</text>
</comment>
<sequence length="260" mass="29189">MKLAILIEYDAYGTVGASKIEETLNETNYKNYIESRLIIKKLAEEKDVDVPSFIQESRTVNEAVDSIIQDAEHNYVSDSAIKGYISRSINEFIDYIEEKNVDVQILHVKANVPVELTYQNILDSIEKCEYRINTGDYSGAVTSAKTLVEGVCKEILENFPDVEVPNNIKLPALFNLVRENLSLNPGNPNLNQSLKQVLSGLISVVSGITEVRNYYGDSHLSENILKEHHALVVVNAAKTLVNFLFGTYSYQLNKGKLEVR</sequence>
<keyword evidence="3" id="KW-1185">Reference proteome</keyword>
<reference evidence="3" key="1">
    <citation type="journal article" date="2019" name="Int. J. Syst. Evol. Microbiol.">
        <title>The Global Catalogue of Microorganisms (GCM) 10K type strain sequencing project: providing services to taxonomists for standard genome sequencing and annotation.</title>
        <authorList>
            <consortium name="The Broad Institute Genomics Platform"/>
            <consortium name="The Broad Institute Genome Sequencing Center for Infectious Disease"/>
            <person name="Wu L."/>
            <person name="Ma J."/>
        </authorList>
    </citation>
    <scope>NUCLEOTIDE SEQUENCE [LARGE SCALE GENOMIC DNA]</scope>
    <source>
        <strain evidence="3">CCUG 56608</strain>
    </source>
</reference>
<dbReference type="Pfam" id="PF14355">
    <property type="entry name" value="Abi_C"/>
    <property type="match status" value="1"/>
</dbReference>
<protein>
    <submittedName>
        <fullName evidence="2">Abortive infection family protein</fullName>
    </submittedName>
</protein>
<dbReference type="EMBL" id="JBHTKK010000001">
    <property type="protein sequence ID" value="MFD1064399.1"/>
    <property type="molecule type" value="Genomic_DNA"/>
</dbReference>
<organism evidence="2 3">
    <name type="scientific">Oceanobacillus locisalsi</name>
    <dbReference type="NCBI Taxonomy" id="546107"/>
    <lineage>
        <taxon>Bacteria</taxon>
        <taxon>Bacillati</taxon>
        <taxon>Bacillota</taxon>
        <taxon>Bacilli</taxon>
        <taxon>Bacillales</taxon>
        <taxon>Bacillaceae</taxon>
        <taxon>Oceanobacillus</taxon>
    </lineage>
</organism>
<dbReference type="Proteomes" id="UP001597041">
    <property type="component" value="Unassembled WGS sequence"/>
</dbReference>
<accession>A0ABW3NAE0</accession>
<dbReference type="RefSeq" id="WP_379589796.1">
    <property type="nucleotide sequence ID" value="NZ_JBHTKK010000001.1"/>
</dbReference>
<evidence type="ECO:0000259" key="1">
    <source>
        <dbReference type="Pfam" id="PF14355"/>
    </source>
</evidence>
<dbReference type="InterPro" id="IPR026001">
    <property type="entry name" value="Abi-like_C"/>
</dbReference>
<name>A0ABW3NAE0_9BACI</name>
<evidence type="ECO:0000313" key="3">
    <source>
        <dbReference type="Proteomes" id="UP001597041"/>
    </source>
</evidence>
<evidence type="ECO:0000313" key="2">
    <source>
        <dbReference type="EMBL" id="MFD1064399.1"/>
    </source>
</evidence>
<proteinExistence type="predicted"/>
<feature type="domain" description="Abortive infection protein-like C-terminal" evidence="1">
    <location>
        <begin position="171"/>
        <end position="245"/>
    </location>
</feature>
<gene>
    <name evidence="2" type="ORF">ACFQ19_00030</name>
</gene>